<keyword evidence="2" id="KW-0805">Transcription regulation</keyword>
<keyword evidence="3" id="KW-0804">Transcription</keyword>
<dbReference type="Proteomes" id="UP000034805">
    <property type="component" value="Unassembled WGS sequence"/>
</dbReference>
<evidence type="ECO:0000256" key="6">
    <source>
        <dbReference type="SAM" id="MobiDB-lite"/>
    </source>
</evidence>
<evidence type="ECO:0000256" key="1">
    <source>
        <dbReference type="ARBA" id="ARBA00004123"/>
    </source>
</evidence>
<dbReference type="GO" id="GO:0005634">
    <property type="term" value="C:nucleus"/>
    <property type="evidence" value="ECO:0007669"/>
    <property type="project" value="UniProtKB-SubCell"/>
</dbReference>
<evidence type="ECO:0000313" key="8">
    <source>
        <dbReference type="Proteomes" id="UP000034805"/>
    </source>
</evidence>
<evidence type="ECO:0000256" key="2">
    <source>
        <dbReference type="ARBA" id="ARBA00023015"/>
    </source>
</evidence>
<protein>
    <submittedName>
        <fullName evidence="7">Transcription cofactor vestigial-like protein 2-like</fullName>
    </submittedName>
</protein>
<evidence type="ECO:0000256" key="5">
    <source>
        <dbReference type="ARBA" id="ARBA00025784"/>
    </source>
</evidence>
<dbReference type="AlphaFoldDB" id="A0A0P7WSH3"/>
<accession>A0A0P7WSH3</accession>
<feature type="compositionally biased region" description="Polar residues" evidence="6">
    <location>
        <begin position="196"/>
        <end position="207"/>
    </location>
</feature>
<dbReference type="Pfam" id="PF07545">
    <property type="entry name" value="Vg_Tdu"/>
    <property type="match status" value="1"/>
</dbReference>
<feature type="region of interest" description="Disordered" evidence="6">
    <location>
        <begin position="163"/>
        <end position="207"/>
    </location>
</feature>
<evidence type="ECO:0000313" key="7">
    <source>
        <dbReference type="EMBL" id="KPP66595.1"/>
    </source>
</evidence>
<comment type="subcellular location">
    <subcellularLocation>
        <location evidence="1">Nucleus</location>
    </subcellularLocation>
</comment>
<reference evidence="7 8" key="1">
    <citation type="submission" date="2015-08" db="EMBL/GenBank/DDBJ databases">
        <title>The genome of the Asian arowana (Scleropages formosus).</title>
        <authorList>
            <person name="Tan M.H."/>
            <person name="Gan H.M."/>
            <person name="Croft L.J."/>
            <person name="Austin C.M."/>
        </authorList>
    </citation>
    <scope>NUCLEOTIDE SEQUENCE [LARGE SCALE GENOMIC DNA]</scope>
    <source>
        <strain evidence="7">Aro1</strain>
    </source>
</reference>
<proteinExistence type="inferred from homology"/>
<name>A0A0P7WSH3_SCLFO</name>
<dbReference type="PANTHER" id="PTHR15950:SF23">
    <property type="entry name" value="SI:CH73-52F15.5-RELATED"/>
    <property type="match status" value="1"/>
</dbReference>
<organism evidence="7 8">
    <name type="scientific">Scleropages formosus</name>
    <name type="common">Asian bonytongue</name>
    <name type="synonym">Osteoglossum formosum</name>
    <dbReference type="NCBI Taxonomy" id="113540"/>
    <lineage>
        <taxon>Eukaryota</taxon>
        <taxon>Metazoa</taxon>
        <taxon>Chordata</taxon>
        <taxon>Craniata</taxon>
        <taxon>Vertebrata</taxon>
        <taxon>Euteleostomi</taxon>
        <taxon>Actinopterygii</taxon>
        <taxon>Neopterygii</taxon>
        <taxon>Teleostei</taxon>
        <taxon>Osteoglossocephala</taxon>
        <taxon>Osteoglossomorpha</taxon>
        <taxon>Osteoglossiformes</taxon>
        <taxon>Osteoglossidae</taxon>
        <taxon>Scleropages</taxon>
    </lineage>
</organism>
<dbReference type="GO" id="GO:0006355">
    <property type="term" value="P:regulation of DNA-templated transcription"/>
    <property type="evidence" value="ECO:0007669"/>
    <property type="project" value="InterPro"/>
</dbReference>
<keyword evidence="4" id="KW-0539">Nucleus</keyword>
<comment type="caution">
    <text evidence="7">The sequence shown here is derived from an EMBL/GenBank/DDBJ whole genome shotgun (WGS) entry which is preliminary data.</text>
</comment>
<sequence>MEDKPGSPMAVKAEEQTESVLFTYFQGDINSVVDEHFSRALNKARKPKDLSVKAKSIPRTPKPEDPSPVQWAFPASSWSDPTFPSTSSGHVPFTPLEDPCSVPRVITNPGGQPSNLWPLPPRTGASLGLAPVMYPQALCGEGPGPSEHHYTNSFLNMLHSDRAVSGSAPSSASKPDVAAGWSAPTGFRDPLGSGMSLDSGTTELTRL</sequence>
<dbReference type="PANTHER" id="PTHR15950">
    <property type="entry name" value="TRANSCRIPTION COFACTOR VESTIGIAL-LIKE PROTEIN"/>
    <property type="match status" value="1"/>
</dbReference>
<comment type="similarity">
    <text evidence="5">Belongs to the vestigial family.</text>
</comment>
<evidence type="ECO:0000256" key="4">
    <source>
        <dbReference type="ARBA" id="ARBA00023242"/>
    </source>
</evidence>
<gene>
    <name evidence="7" type="ORF">Z043_114888</name>
</gene>
<dbReference type="EMBL" id="JARO02005543">
    <property type="protein sequence ID" value="KPP66595.1"/>
    <property type="molecule type" value="Genomic_DNA"/>
</dbReference>
<evidence type="ECO:0000256" key="3">
    <source>
        <dbReference type="ARBA" id="ARBA00023163"/>
    </source>
</evidence>
<dbReference type="InterPro" id="IPR011520">
    <property type="entry name" value="Vg_fam"/>
</dbReference>
<feature type="region of interest" description="Disordered" evidence="6">
    <location>
        <begin position="44"/>
        <end position="75"/>
    </location>
</feature>